<feature type="region of interest" description="Disordered" evidence="1">
    <location>
        <begin position="72"/>
        <end position="108"/>
    </location>
</feature>
<reference evidence="2 3" key="1">
    <citation type="submission" date="2020-12" db="EMBL/GenBank/DDBJ databases">
        <title>Identification and biosynthesis of polyene macrolides produced by Streptomyces alfalfae Men-myco-93-63.</title>
        <authorList>
            <person name="Liu D."/>
            <person name="Li Y."/>
            <person name="Liu L."/>
            <person name="Han X."/>
            <person name="Shen F."/>
        </authorList>
    </citation>
    <scope>NUCLEOTIDE SEQUENCE [LARGE SCALE GENOMIC DNA]</scope>
    <source>
        <strain evidence="2 3">Men-myco-93-63</strain>
    </source>
</reference>
<dbReference type="EMBL" id="CP065959">
    <property type="protein sequence ID" value="QQC90597.1"/>
    <property type="molecule type" value="Genomic_DNA"/>
</dbReference>
<organism evidence="2 3">
    <name type="scientific">Streptomyces alfalfae</name>
    <dbReference type="NCBI Taxonomy" id="1642299"/>
    <lineage>
        <taxon>Bacteria</taxon>
        <taxon>Bacillati</taxon>
        <taxon>Actinomycetota</taxon>
        <taxon>Actinomycetes</taxon>
        <taxon>Kitasatosporales</taxon>
        <taxon>Streptomycetaceae</taxon>
        <taxon>Streptomyces</taxon>
    </lineage>
</organism>
<evidence type="ECO:0000313" key="2">
    <source>
        <dbReference type="EMBL" id="QQC90597.1"/>
    </source>
</evidence>
<sequence length="108" mass="10684">MRAVTPAGTAARRLGGHGGSAGTAARRGDDFTRWGGDVRRARQLDGGSVTQRARRLGGGGDFTGGVAGAVASSGGAATSGEDGGARRARQLGGGGDFTRWGGDARRGQ</sequence>
<dbReference type="AlphaFoldDB" id="A0A7T4PHZ9"/>
<feature type="region of interest" description="Disordered" evidence="1">
    <location>
        <begin position="1"/>
        <end position="31"/>
    </location>
</feature>
<gene>
    <name evidence="2" type="ORF">I8755_20955</name>
</gene>
<proteinExistence type="predicted"/>
<accession>A0A7T4PHZ9</accession>
<evidence type="ECO:0000256" key="1">
    <source>
        <dbReference type="SAM" id="MobiDB-lite"/>
    </source>
</evidence>
<dbReference type="Proteomes" id="UP000596130">
    <property type="component" value="Chromosome"/>
</dbReference>
<dbReference type="RefSeq" id="WP_198503316.1">
    <property type="nucleotide sequence ID" value="NZ_CP065959.1"/>
</dbReference>
<protein>
    <submittedName>
        <fullName evidence="2">Uncharacterized protein</fullName>
    </submittedName>
</protein>
<evidence type="ECO:0000313" key="3">
    <source>
        <dbReference type="Proteomes" id="UP000596130"/>
    </source>
</evidence>
<name>A0A7T4PHZ9_9ACTN</name>